<keyword evidence="3" id="KW-1185">Reference proteome</keyword>
<evidence type="ECO:0000256" key="1">
    <source>
        <dbReference type="SAM" id="MobiDB-lite"/>
    </source>
</evidence>
<feature type="compositionally biased region" description="Low complexity" evidence="1">
    <location>
        <begin position="1"/>
        <end position="11"/>
    </location>
</feature>
<reference evidence="2" key="2">
    <citation type="submission" date="2021-08" db="EMBL/GenBank/DDBJ databases">
        <authorList>
            <person name="Tani A."/>
            <person name="Ola A."/>
            <person name="Ogura Y."/>
            <person name="Katsura K."/>
            <person name="Hayashi T."/>
        </authorList>
    </citation>
    <scope>NUCLEOTIDE SEQUENCE</scope>
    <source>
        <strain evidence="2">DSM 16372</strain>
    </source>
</reference>
<protein>
    <submittedName>
        <fullName evidence="2">Uncharacterized protein</fullName>
    </submittedName>
</protein>
<name>A0AAV4ZL08_9HYPH</name>
<comment type="caution">
    <text evidence="2">The sequence shown here is derived from an EMBL/GenBank/DDBJ whole genome shotgun (WGS) entry which is preliminary data.</text>
</comment>
<proteinExistence type="predicted"/>
<reference evidence="2" key="1">
    <citation type="journal article" date="2016" name="Front. Microbiol.">
        <title>Genome Sequence of the Piezophilic, Mesophilic Sulfate-Reducing Bacterium Desulfovibrio indicus J2T.</title>
        <authorList>
            <person name="Cao J."/>
            <person name="Maignien L."/>
            <person name="Shao Z."/>
            <person name="Alain K."/>
            <person name="Jebbar M."/>
        </authorList>
    </citation>
    <scope>NUCLEOTIDE SEQUENCE</scope>
    <source>
        <strain evidence="2">DSM 16372</strain>
    </source>
</reference>
<evidence type="ECO:0000313" key="2">
    <source>
        <dbReference type="EMBL" id="GJD89003.1"/>
    </source>
</evidence>
<evidence type="ECO:0000313" key="3">
    <source>
        <dbReference type="Proteomes" id="UP001055247"/>
    </source>
</evidence>
<dbReference type="AlphaFoldDB" id="A0AAV4ZL08"/>
<dbReference type="RefSeq" id="WP_238230076.1">
    <property type="nucleotide sequence ID" value="NZ_BPQO01000009.1"/>
</dbReference>
<gene>
    <name evidence="2" type="ORF">BHAOGJBA_2528</name>
</gene>
<organism evidence="2 3">
    <name type="scientific">Methylobacterium hispanicum</name>
    <dbReference type="NCBI Taxonomy" id="270350"/>
    <lineage>
        <taxon>Bacteria</taxon>
        <taxon>Pseudomonadati</taxon>
        <taxon>Pseudomonadota</taxon>
        <taxon>Alphaproteobacteria</taxon>
        <taxon>Hyphomicrobiales</taxon>
        <taxon>Methylobacteriaceae</taxon>
        <taxon>Methylobacterium</taxon>
    </lineage>
</organism>
<feature type="region of interest" description="Disordered" evidence="1">
    <location>
        <begin position="1"/>
        <end position="69"/>
    </location>
</feature>
<accession>A0AAV4ZL08</accession>
<sequence length="69" mass="6984">MAATSPDRPADAAPPEPAGPLPAVGGRGRRTGPAEPPTNEPLGTDERPDVGLAQSGSGEDAIVRRETEI</sequence>
<dbReference type="EMBL" id="BPQO01000009">
    <property type="protein sequence ID" value="GJD89003.1"/>
    <property type="molecule type" value="Genomic_DNA"/>
</dbReference>
<dbReference type="Proteomes" id="UP001055247">
    <property type="component" value="Unassembled WGS sequence"/>
</dbReference>